<reference evidence="2" key="1">
    <citation type="journal article" date="2006" name="PLoS Biol.">
        <title>Macronuclear genome sequence of the ciliate Tetrahymena thermophila, a model eukaryote.</title>
        <authorList>
            <person name="Eisen J.A."/>
            <person name="Coyne R.S."/>
            <person name="Wu M."/>
            <person name="Wu D."/>
            <person name="Thiagarajan M."/>
            <person name="Wortman J.R."/>
            <person name="Badger J.H."/>
            <person name="Ren Q."/>
            <person name="Amedeo P."/>
            <person name="Jones K.M."/>
            <person name="Tallon L.J."/>
            <person name="Delcher A.L."/>
            <person name="Salzberg S.L."/>
            <person name="Silva J.C."/>
            <person name="Haas B.J."/>
            <person name="Majoros W.H."/>
            <person name="Farzad M."/>
            <person name="Carlton J.M."/>
            <person name="Smith R.K. Jr."/>
            <person name="Garg J."/>
            <person name="Pearlman R.E."/>
            <person name="Karrer K.M."/>
            <person name="Sun L."/>
            <person name="Manning G."/>
            <person name="Elde N.C."/>
            <person name="Turkewitz A.P."/>
            <person name="Asai D.J."/>
            <person name="Wilkes D.E."/>
            <person name="Wang Y."/>
            <person name="Cai H."/>
            <person name="Collins K."/>
            <person name="Stewart B.A."/>
            <person name="Lee S.R."/>
            <person name="Wilamowska K."/>
            <person name="Weinberg Z."/>
            <person name="Ruzzo W.L."/>
            <person name="Wloga D."/>
            <person name="Gaertig J."/>
            <person name="Frankel J."/>
            <person name="Tsao C.-C."/>
            <person name="Gorovsky M.A."/>
            <person name="Keeling P.J."/>
            <person name="Waller R.F."/>
            <person name="Patron N.J."/>
            <person name="Cherry J.M."/>
            <person name="Stover N.A."/>
            <person name="Krieger C.J."/>
            <person name="del Toro C."/>
            <person name="Ryder H.F."/>
            <person name="Williamson S.C."/>
            <person name="Barbeau R.A."/>
            <person name="Hamilton E.P."/>
            <person name="Orias E."/>
        </authorList>
    </citation>
    <scope>NUCLEOTIDE SEQUENCE [LARGE SCALE GENOMIC DNA]</scope>
    <source>
        <strain evidence="2">SB210</strain>
    </source>
</reference>
<dbReference type="KEGG" id="tet:TTHERM_001335267"/>
<evidence type="ECO:0000313" key="2">
    <source>
        <dbReference type="Proteomes" id="UP000009168"/>
    </source>
</evidence>
<proteinExistence type="predicted"/>
<dbReference type="AlphaFoldDB" id="W7XIH5"/>
<dbReference type="RefSeq" id="XP_012652808.1">
    <property type="nucleotide sequence ID" value="XM_012797354.1"/>
</dbReference>
<dbReference type="InParanoid" id="W7XIH5"/>
<organism evidence="1 2">
    <name type="scientific">Tetrahymena thermophila (strain SB210)</name>
    <dbReference type="NCBI Taxonomy" id="312017"/>
    <lineage>
        <taxon>Eukaryota</taxon>
        <taxon>Sar</taxon>
        <taxon>Alveolata</taxon>
        <taxon>Ciliophora</taxon>
        <taxon>Intramacronucleata</taxon>
        <taxon>Oligohymenophorea</taxon>
        <taxon>Hymenostomatida</taxon>
        <taxon>Tetrahymenina</taxon>
        <taxon>Tetrahymenidae</taxon>
        <taxon>Tetrahymena</taxon>
    </lineage>
</organism>
<gene>
    <name evidence="1" type="ORF">TTHERM_001335267</name>
</gene>
<dbReference type="GeneID" id="24442186"/>
<dbReference type="Proteomes" id="UP000009168">
    <property type="component" value="Unassembled WGS sequence"/>
</dbReference>
<keyword evidence="2" id="KW-1185">Reference proteome</keyword>
<name>W7XIH5_TETTS</name>
<accession>W7XIH5</accession>
<sequence length="77" mass="8889">MEDQQKCHQGVGDPSLLGPYPECMQPCASMSRFKFERLMQFAKAQPKPDAPISPIQLLLFNIEEKIYHQIVNQKEKI</sequence>
<dbReference type="EMBL" id="GG662714">
    <property type="protein sequence ID" value="EWS74656.1"/>
    <property type="molecule type" value="Genomic_DNA"/>
</dbReference>
<evidence type="ECO:0000313" key="1">
    <source>
        <dbReference type="EMBL" id="EWS74656.1"/>
    </source>
</evidence>
<protein>
    <submittedName>
        <fullName evidence="1">Uncharacterized protein</fullName>
    </submittedName>
</protein>